<evidence type="ECO:0000313" key="1">
    <source>
        <dbReference type="EMBL" id="ELW52802.1"/>
    </source>
</evidence>
<organism evidence="1 2">
    <name type="scientific">Tupaia chinensis</name>
    <name type="common">Chinese tree shrew</name>
    <name type="synonym">Tupaia belangeri chinensis</name>
    <dbReference type="NCBI Taxonomy" id="246437"/>
    <lineage>
        <taxon>Eukaryota</taxon>
        <taxon>Metazoa</taxon>
        <taxon>Chordata</taxon>
        <taxon>Craniata</taxon>
        <taxon>Vertebrata</taxon>
        <taxon>Euteleostomi</taxon>
        <taxon>Mammalia</taxon>
        <taxon>Eutheria</taxon>
        <taxon>Euarchontoglires</taxon>
        <taxon>Scandentia</taxon>
        <taxon>Tupaiidae</taxon>
        <taxon>Tupaia</taxon>
    </lineage>
</organism>
<reference evidence="2" key="2">
    <citation type="journal article" date="2013" name="Nat. Commun.">
        <title>Genome of the Chinese tree shrew.</title>
        <authorList>
            <person name="Fan Y."/>
            <person name="Huang Z.Y."/>
            <person name="Cao C.C."/>
            <person name="Chen C.S."/>
            <person name="Chen Y.X."/>
            <person name="Fan D.D."/>
            <person name="He J."/>
            <person name="Hou H.L."/>
            <person name="Hu L."/>
            <person name="Hu X.T."/>
            <person name="Jiang X.T."/>
            <person name="Lai R."/>
            <person name="Lang Y.S."/>
            <person name="Liang B."/>
            <person name="Liao S.G."/>
            <person name="Mu D."/>
            <person name="Ma Y.Y."/>
            <person name="Niu Y.Y."/>
            <person name="Sun X.Q."/>
            <person name="Xia J.Q."/>
            <person name="Xiao J."/>
            <person name="Xiong Z.Q."/>
            <person name="Xu L."/>
            <person name="Yang L."/>
            <person name="Zhang Y."/>
            <person name="Zhao W."/>
            <person name="Zhao X.D."/>
            <person name="Zheng Y.T."/>
            <person name="Zhou J.M."/>
            <person name="Zhu Y.B."/>
            <person name="Zhang G.J."/>
            <person name="Wang J."/>
            <person name="Yao Y.G."/>
        </authorList>
    </citation>
    <scope>NUCLEOTIDE SEQUENCE [LARGE SCALE GENOMIC DNA]</scope>
</reference>
<name>L9JUE0_TUPCH</name>
<reference evidence="2" key="1">
    <citation type="submission" date="2012-07" db="EMBL/GenBank/DDBJ databases">
        <title>Genome of the Chinese tree shrew, a rising model animal genetically related to primates.</title>
        <authorList>
            <person name="Zhang G."/>
            <person name="Fan Y."/>
            <person name="Yao Y."/>
            <person name="Huang Z."/>
        </authorList>
    </citation>
    <scope>NUCLEOTIDE SEQUENCE [LARGE SCALE GENOMIC DNA]</scope>
</reference>
<dbReference type="Proteomes" id="UP000011518">
    <property type="component" value="Unassembled WGS sequence"/>
</dbReference>
<proteinExistence type="predicted"/>
<dbReference type="AlphaFoldDB" id="L9JUE0"/>
<accession>L9JUE0</accession>
<gene>
    <name evidence="1" type="ORF">TREES_T100017973</name>
</gene>
<protein>
    <submittedName>
        <fullName evidence="1">Uncharacterized protein</fullName>
    </submittedName>
</protein>
<dbReference type="EMBL" id="KB320953">
    <property type="protein sequence ID" value="ELW52802.1"/>
    <property type="molecule type" value="Genomic_DNA"/>
</dbReference>
<dbReference type="InParanoid" id="L9JUE0"/>
<keyword evidence="2" id="KW-1185">Reference proteome</keyword>
<sequence>MHASRGNLMAAVPGLLRVGCLPSRRSWRRGAGNVDFRRGFPGFPSCVVTPRHDVTGKRENAGKLRQEKRKWTGTRFLPLVSDVVQMSCLQSPWHEDLKRAARQYSGFVLWARIQIRERNVRR</sequence>
<evidence type="ECO:0000313" key="2">
    <source>
        <dbReference type="Proteomes" id="UP000011518"/>
    </source>
</evidence>